<reference evidence="2 3" key="1">
    <citation type="submission" date="2021-04" db="EMBL/GenBank/DDBJ databases">
        <title>Chitinophaga sp. nov., isolated from the rhizosphere soil.</title>
        <authorList>
            <person name="He S."/>
        </authorList>
    </citation>
    <scope>NUCLEOTIDE SEQUENCE [LARGE SCALE GENOMIC DNA]</scope>
    <source>
        <strain evidence="2 3">2R12</strain>
    </source>
</reference>
<sequence>METNNDKKLTVVLGASPNPERYSNMAVGRLTAKGHPVVAIGKRAAVIGDTPVITEHPALENVDTVTMYLNPVAQKEYYDYILQLQPRRIIFNPGAENEELSSLARQHHIQPVEACTLVLLSTGQF</sequence>
<comment type="caution">
    <text evidence="2">The sequence shown here is derived from an EMBL/GenBank/DDBJ whole genome shotgun (WGS) entry which is preliminary data.</text>
</comment>
<gene>
    <name evidence="2" type="ORF">KE626_18600</name>
</gene>
<protein>
    <submittedName>
        <fullName evidence="2">CoA-binding protein</fullName>
    </submittedName>
</protein>
<dbReference type="Proteomes" id="UP000676386">
    <property type="component" value="Unassembled WGS sequence"/>
</dbReference>
<evidence type="ECO:0000313" key="2">
    <source>
        <dbReference type="EMBL" id="MBS0029340.1"/>
    </source>
</evidence>
<accession>A0ABS5J2G0</accession>
<proteinExistence type="predicted"/>
<keyword evidence="3" id="KW-1185">Reference proteome</keyword>
<dbReference type="SUPFAM" id="SSF51735">
    <property type="entry name" value="NAD(P)-binding Rossmann-fold domains"/>
    <property type="match status" value="1"/>
</dbReference>
<name>A0ABS5J2G0_9BACT</name>
<evidence type="ECO:0000313" key="3">
    <source>
        <dbReference type="Proteomes" id="UP000676386"/>
    </source>
</evidence>
<feature type="domain" description="CoA-binding" evidence="1">
    <location>
        <begin position="10"/>
        <end position="119"/>
    </location>
</feature>
<dbReference type="Gene3D" id="3.40.50.720">
    <property type="entry name" value="NAD(P)-binding Rossmann-like Domain"/>
    <property type="match status" value="1"/>
</dbReference>
<dbReference type="InterPro" id="IPR036291">
    <property type="entry name" value="NAD(P)-bd_dom_sf"/>
</dbReference>
<dbReference type="RefSeq" id="WP_211974442.1">
    <property type="nucleotide sequence ID" value="NZ_CBFHAM010000054.1"/>
</dbReference>
<evidence type="ECO:0000259" key="1">
    <source>
        <dbReference type="Pfam" id="PF13380"/>
    </source>
</evidence>
<dbReference type="Pfam" id="PF13380">
    <property type="entry name" value="CoA_binding_2"/>
    <property type="match status" value="1"/>
</dbReference>
<dbReference type="InterPro" id="IPR003781">
    <property type="entry name" value="CoA-bd"/>
</dbReference>
<organism evidence="2 3">
    <name type="scientific">Chitinophaga hostae</name>
    <dbReference type="NCBI Taxonomy" id="2831022"/>
    <lineage>
        <taxon>Bacteria</taxon>
        <taxon>Pseudomonadati</taxon>
        <taxon>Bacteroidota</taxon>
        <taxon>Chitinophagia</taxon>
        <taxon>Chitinophagales</taxon>
        <taxon>Chitinophagaceae</taxon>
        <taxon>Chitinophaga</taxon>
    </lineage>
</organism>
<dbReference type="EMBL" id="JAGTXB010000009">
    <property type="protein sequence ID" value="MBS0029340.1"/>
    <property type="molecule type" value="Genomic_DNA"/>
</dbReference>